<dbReference type="AlphaFoldDB" id="A0A2M9WK82"/>
<dbReference type="PANTHER" id="PTHR30461:SF2">
    <property type="entry name" value="SERINE RECOMBINASE PINE-RELATED"/>
    <property type="match status" value="1"/>
</dbReference>
<evidence type="ECO:0000256" key="3">
    <source>
        <dbReference type="SAM" id="MobiDB-lite"/>
    </source>
</evidence>
<dbReference type="Pfam" id="PF00239">
    <property type="entry name" value="Resolvase"/>
    <property type="match status" value="1"/>
</dbReference>
<dbReference type="SMART" id="SM00857">
    <property type="entry name" value="Resolvase"/>
    <property type="match status" value="1"/>
</dbReference>
<dbReference type="InterPro" id="IPR009061">
    <property type="entry name" value="DNA-bd_dom_put_sf"/>
</dbReference>
<dbReference type="GO" id="GO:0003677">
    <property type="term" value="F:DNA binding"/>
    <property type="evidence" value="ECO:0007669"/>
    <property type="project" value="UniProtKB-KW"/>
</dbReference>
<accession>A0A2M9WK82</accession>
<reference evidence="5 6" key="1">
    <citation type="submission" date="2016-10" db="EMBL/GenBank/DDBJ databases">
        <title>WGS of isloates from the oral cavity of healthy individuals.</title>
        <authorList>
            <person name="Sharma S."/>
            <person name="Pal V.K."/>
            <person name="Patil P.B."/>
            <person name="Korpole S."/>
            <person name="Grover V."/>
        </authorList>
    </citation>
    <scope>NUCLEOTIDE SEQUENCE [LARGE SCALE GENOMIC DNA]</scope>
    <source>
        <strain evidence="5 6">DISK12</strain>
    </source>
</reference>
<comment type="caution">
    <text evidence="5">The sequence shown here is derived from an EMBL/GenBank/DDBJ whole genome shotgun (WGS) entry which is preliminary data.</text>
</comment>
<dbReference type="GO" id="GO:0000150">
    <property type="term" value="F:DNA strand exchange activity"/>
    <property type="evidence" value="ECO:0007669"/>
    <property type="project" value="InterPro"/>
</dbReference>
<sequence length="219" mass="25741">MKAGRVLELLQISRPTLKRYREHGYLRAVERPSKQFDYNADDVFRMMNKNLKHRLTLTYSRVSTYHQKHDLAHQKEELKQFAVNKGYQVDYEFSEIGSGLTFNHRTQFFKMLDLVTAGKVERIIITHKDRLSRVAFNMFEHLFNSFDTQIEVVDDELNPKTDKEELFEEIISLLHCFAMRAYSSRQNLGKEIEKEEKHVKTAGSQTKDERNHGASSHAS</sequence>
<dbReference type="InterPro" id="IPR048046">
    <property type="entry name" value="Transpos_IS607"/>
</dbReference>
<dbReference type="NCBIfam" id="NF033518">
    <property type="entry name" value="transpos_IS607"/>
    <property type="match status" value="1"/>
</dbReference>
<dbReference type="EMBL" id="MKXG01000410">
    <property type="protein sequence ID" value="PJZ09985.1"/>
    <property type="molecule type" value="Genomic_DNA"/>
</dbReference>
<keyword evidence="1" id="KW-0238">DNA-binding</keyword>
<dbReference type="Gene3D" id="3.40.50.1390">
    <property type="entry name" value="Resolvase, N-terminal catalytic domain"/>
    <property type="match status" value="1"/>
</dbReference>
<protein>
    <submittedName>
        <fullName evidence="5">Resolvase</fullName>
    </submittedName>
</protein>
<evidence type="ECO:0000256" key="2">
    <source>
        <dbReference type="ARBA" id="ARBA00023172"/>
    </source>
</evidence>
<gene>
    <name evidence="5" type="ORF">BHU41_02940</name>
</gene>
<evidence type="ECO:0000313" key="5">
    <source>
        <dbReference type="EMBL" id="PJZ09985.1"/>
    </source>
</evidence>
<organism evidence="5 6">
    <name type="scientific">Lactobacillus crispatus</name>
    <dbReference type="NCBI Taxonomy" id="47770"/>
    <lineage>
        <taxon>Bacteria</taxon>
        <taxon>Bacillati</taxon>
        <taxon>Bacillota</taxon>
        <taxon>Bacilli</taxon>
        <taxon>Lactobacillales</taxon>
        <taxon>Lactobacillaceae</taxon>
        <taxon>Lactobacillus</taxon>
    </lineage>
</organism>
<keyword evidence="2" id="KW-0233">DNA recombination</keyword>
<dbReference type="SUPFAM" id="SSF46955">
    <property type="entry name" value="Putative DNA-binding domain"/>
    <property type="match status" value="1"/>
</dbReference>
<dbReference type="Proteomes" id="UP000231914">
    <property type="component" value="Unassembled WGS sequence"/>
</dbReference>
<dbReference type="RefSeq" id="WP_237457694.1">
    <property type="nucleotide sequence ID" value="NZ_MKXG01000410.1"/>
</dbReference>
<dbReference type="InterPro" id="IPR050639">
    <property type="entry name" value="SSR_resolvase"/>
</dbReference>
<evidence type="ECO:0000256" key="1">
    <source>
        <dbReference type="ARBA" id="ARBA00023125"/>
    </source>
</evidence>
<evidence type="ECO:0000259" key="4">
    <source>
        <dbReference type="PROSITE" id="PS51736"/>
    </source>
</evidence>
<dbReference type="Gene3D" id="1.10.287.2170">
    <property type="match status" value="1"/>
</dbReference>
<dbReference type="PANTHER" id="PTHR30461">
    <property type="entry name" value="DNA-INVERTASE FROM LAMBDOID PROPHAGE"/>
    <property type="match status" value="1"/>
</dbReference>
<dbReference type="InterPro" id="IPR036162">
    <property type="entry name" value="Resolvase-like_N_sf"/>
</dbReference>
<dbReference type="InterPro" id="IPR006119">
    <property type="entry name" value="Resolv_N"/>
</dbReference>
<name>A0A2M9WK82_9LACO</name>
<feature type="region of interest" description="Disordered" evidence="3">
    <location>
        <begin position="191"/>
        <end position="219"/>
    </location>
</feature>
<dbReference type="PROSITE" id="PS51736">
    <property type="entry name" value="RECOMBINASES_3"/>
    <property type="match status" value="1"/>
</dbReference>
<dbReference type="SUPFAM" id="SSF53041">
    <property type="entry name" value="Resolvase-like"/>
    <property type="match status" value="1"/>
</dbReference>
<proteinExistence type="predicted"/>
<feature type="domain" description="Resolvase/invertase-type recombinase catalytic" evidence="4">
    <location>
        <begin position="55"/>
        <end position="197"/>
    </location>
</feature>
<evidence type="ECO:0000313" key="6">
    <source>
        <dbReference type="Proteomes" id="UP000231914"/>
    </source>
</evidence>